<dbReference type="PANTHER" id="PTHR23088:SF27">
    <property type="entry name" value="DEAMINATED GLUTATHIONE AMIDASE"/>
    <property type="match status" value="1"/>
</dbReference>
<dbReference type="Pfam" id="PF00795">
    <property type="entry name" value="CN_hydrolase"/>
    <property type="match status" value="1"/>
</dbReference>
<dbReference type="Proteomes" id="UP000226431">
    <property type="component" value="Unassembled WGS sequence"/>
</dbReference>
<gene>
    <name evidence="3" type="ORF">CDD80_7426</name>
</gene>
<dbReference type="InterPro" id="IPR036526">
    <property type="entry name" value="C-N_Hydrolase_sf"/>
</dbReference>
<sequence length="313" mass="33545">MATLAAVGQICASASIKANLDQCVRLVAEAAAKGAKIIFFPEASDYIAPDAETALSLAQSQSSSPFVLALQQAAKKHTIAIHIGIHHLPPQGTHLFNRALYITPQGETPPTTSYDKLHVFNYGPLRESATTLPGPTLTPPFPTPVGLVGSLICFDVRFAEPAIMLSRWRDGPARVLTYPSAFTVRTGAAHWEVLLRARAVETQSWVVAAAQVGFHGEARSSFGTSLVVDPWGRVVLKLAGLREDGVLESDDAIGQLGLVEIDPSAADRIRSEMPLQRRTFVLPPPNLRVSPPTNGPSLLSSPLLPRTETSTRP</sequence>
<evidence type="ECO:0000313" key="3">
    <source>
        <dbReference type="EMBL" id="PHH78076.1"/>
    </source>
</evidence>
<dbReference type="InterPro" id="IPR003010">
    <property type="entry name" value="C-N_Hydrolase"/>
</dbReference>
<evidence type="ECO:0000256" key="1">
    <source>
        <dbReference type="SAM" id="MobiDB-lite"/>
    </source>
</evidence>
<dbReference type="Gene3D" id="3.60.110.10">
    <property type="entry name" value="Carbon-nitrogen hydrolase"/>
    <property type="match status" value="1"/>
</dbReference>
<organism evidence="3 4">
    <name type="scientific">Ophiocordyceps camponoti-rufipedis</name>
    <dbReference type="NCBI Taxonomy" id="2004952"/>
    <lineage>
        <taxon>Eukaryota</taxon>
        <taxon>Fungi</taxon>
        <taxon>Dikarya</taxon>
        <taxon>Ascomycota</taxon>
        <taxon>Pezizomycotina</taxon>
        <taxon>Sordariomycetes</taxon>
        <taxon>Hypocreomycetidae</taxon>
        <taxon>Hypocreales</taxon>
        <taxon>Ophiocordycipitaceae</taxon>
        <taxon>Ophiocordyceps</taxon>
    </lineage>
</organism>
<dbReference type="PANTHER" id="PTHR23088">
    <property type="entry name" value="NITRILASE-RELATED"/>
    <property type="match status" value="1"/>
</dbReference>
<feature type="compositionally biased region" description="Low complexity" evidence="1">
    <location>
        <begin position="290"/>
        <end position="313"/>
    </location>
</feature>
<evidence type="ECO:0000313" key="4">
    <source>
        <dbReference type="Proteomes" id="UP000226431"/>
    </source>
</evidence>
<dbReference type="AlphaFoldDB" id="A0A2C5ZDH2"/>
<dbReference type="STRING" id="2004952.A0A2C5ZDH2"/>
<dbReference type="EMBL" id="NJES01000093">
    <property type="protein sequence ID" value="PHH78076.1"/>
    <property type="molecule type" value="Genomic_DNA"/>
</dbReference>
<evidence type="ECO:0000259" key="2">
    <source>
        <dbReference type="PROSITE" id="PS50263"/>
    </source>
</evidence>
<feature type="region of interest" description="Disordered" evidence="1">
    <location>
        <begin position="282"/>
        <end position="313"/>
    </location>
</feature>
<dbReference type="SUPFAM" id="SSF56317">
    <property type="entry name" value="Carbon-nitrogen hydrolase"/>
    <property type="match status" value="1"/>
</dbReference>
<accession>A0A2C5ZDH2</accession>
<name>A0A2C5ZDH2_9HYPO</name>
<protein>
    <recommendedName>
        <fullName evidence="2">CN hydrolase domain-containing protein</fullName>
    </recommendedName>
</protein>
<feature type="domain" description="CN hydrolase" evidence="2">
    <location>
        <begin position="2"/>
        <end position="253"/>
    </location>
</feature>
<dbReference type="PROSITE" id="PS50263">
    <property type="entry name" value="CN_HYDROLASE"/>
    <property type="match status" value="1"/>
</dbReference>
<comment type="caution">
    <text evidence="3">The sequence shown here is derived from an EMBL/GenBank/DDBJ whole genome shotgun (WGS) entry which is preliminary data.</text>
</comment>
<dbReference type="OrthoDB" id="10250282at2759"/>
<proteinExistence type="predicted"/>
<reference evidence="3 4" key="1">
    <citation type="submission" date="2017-06" db="EMBL/GenBank/DDBJ databases">
        <title>Ant-infecting Ophiocordyceps genomes reveal a high diversity of potential behavioral manipulation genes and a possible major role for enterotoxins.</title>
        <authorList>
            <person name="De Bekker C."/>
            <person name="Evans H.C."/>
            <person name="Brachmann A."/>
            <person name="Hughes D.P."/>
        </authorList>
    </citation>
    <scope>NUCLEOTIDE SEQUENCE [LARGE SCALE GENOMIC DNA]</scope>
    <source>
        <strain evidence="3 4">Map16</strain>
    </source>
</reference>
<keyword evidence="4" id="KW-1185">Reference proteome</keyword>